<dbReference type="Gene3D" id="3.30.160.60">
    <property type="entry name" value="Classic Zinc Finger"/>
    <property type="match status" value="6"/>
</dbReference>
<evidence type="ECO:0000259" key="8">
    <source>
        <dbReference type="PROSITE" id="PS50157"/>
    </source>
</evidence>
<keyword evidence="2" id="KW-0677">Repeat</keyword>
<accession>A0A3Q3J1B9</accession>
<dbReference type="PANTHER" id="PTHR46179:SF28">
    <property type="entry name" value="SI:DKEY-208K4.2 PROTEIN"/>
    <property type="match status" value="1"/>
</dbReference>
<dbReference type="FunFam" id="3.30.160.60:FF:000125">
    <property type="entry name" value="Putative zinc finger protein 143"/>
    <property type="match status" value="1"/>
</dbReference>
<dbReference type="InterPro" id="IPR054599">
    <property type="entry name" value="TFIIIA_Zfn-C2H2"/>
</dbReference>
<dbReference type="GeneID" id="109964207"/>
<dbReference type="KEGG" id="malb:109964207"/>
<protein>
    <recommendedName>
        <fullName evidence="8">C2H2-type domain-containing protein</fullName>
    </recommendedName>
</protein>
<dbReference type="SMART" id="SM00355">
    <property type="entry name" value="ZnF_C2H2"/>
    <property type="match status" value="9"/>
</dbReference>
<dbReference type="Ensembl" id="ENSMALT00000010475.1">
    <property type="protein sequence ID" value="ENSMALP00000010255.1"/>
    <property type="gene ID" value="ENSMALG00000007299.1"/>
</dbReference>
<dbReference type="Pfam" id="PF00096">
    <property type="entry name" value="zf-C2H2"/>
    <property type="match status" value="3"/>
</dbReference>
<dbReference type="OrthoDB" id="2687452at2759"/>
<dbReference type="AlphaFoldDB" id="A0A3Q3J1B9"/>
<feature type="domain" description="C2H2-type" evidence="8">
    <location>
        <begin position="193"/>
        <end position="220"/>
    </location>
</feature>
<dbReference type="Pfam" id="PF13912">
    <property type="entry name" value="zf-C2H2_6"/>
    <property type="match status" value="1"/>
</dbReference>
<reference evidence="9" key="2">
    <citation type="submission" date="2025-09" db="UniProtKB">
        <authorList>
            <consortium name="Ensembl"/>
        </authorList>
    </citation>
    <scope>IDENTIFICATION</scope>
</reference>
<evidence type="ECO:0000256" key="1">
    <source>
        <dbReference type="ARBA" id="ARBA00022723"/>
    </source>
</evidence>
<evidence type="ECO:0000313" key="10">
    <source>
        <dbReference type="Proteomes" id="UP000261600"/>
    </source>
</evidence>
<dbReference type="GO" id="GO:0008270">
    <property type="term" value="F:zinc ion binding"/>
    <property type="evidence" value="ECO:0007669"/>
    <property type="project" value="UniProtKB-KW"/>
</dbReference>
<feature type="domain" description="C2H2-type" evidence="8">
    <location>
        <begin position="18"/>
        <end position="47"/>
    </location>
</feature>
<dbReference type="CTD" id="570186"/>
<dbReference type="GO" id="GO:0005634">
    <property type="term" value="C:nucleus"/>
    <property type="evidence" value="ECO:0007669"/>
    <property type="project" value="TreeGrafter"/>
</dbReference>
<dbReference type="InterPro" id="IPR051061">
    <property type="entry name" value="Zinc_finger_trans_reg"/>
</dbReference>
<evidence type="ECO:0000256" key="7">
    <source>
        <dbReference type="SAM" id="MobiDB-lite"/>
    </source>
</evidence>
<keyword evidence="5" id="KW-0694">RNA-binding</keyword>
<keyword evidence="1" id="KW-0479">Metal-binding</keyword>
<proteinExistence type="predicted"/>
<evidence type="ECO:0000256" key="2">
    <source>
        <dbReference type="ARBA" id="ARBA00022737"/>
    </source>
</evidence>
<feature type="domain" description="C2H2-type" evidence="8">
    <location>
        <begin position="78"/>
        <end position="106"/>
    </location>
</feature>
<feature type="domain" description="C2H2-type" evidence="8">
    <location>
        <begin position="138"/>
        <end position="167"/>
    </location>
</feature>
<evidence type="ECO:0000313" key="9">
    <source>
        <dbReference type="Ensembl" id="ENSMALP00000010255.1"/>
    </source>
</evidence>
<name>A0A3Q3J1B9_MONAL</name>
<dbReference type="PANTHER" id="PTHR46179">
    <property type="entry name" value="ZINC FINGER PROTEIN"/>
    <property type="match status" value="1"/>
</dbReference>
<keyword evidence="10" id="KW-1185">Reference proteome</keyword>
<keyword evidence="3 6" id="KW-0863">Zinc-finger</keyword>
<organism evidence="9 10">
    <name type="scientific">Monopterus albus</name>
    <name type="common">Swamp eel</name>
    <dbReference type="NCBI Taxonomy" id="43700"/>
    <lineage>
        <taxon>Eukaryota</taxon>
        <taxon>Metazoa</taxon>
        <taxon>Chordata</taxon>
        <taxon>Craniata</taxon>
        <taxon>Vertebrata</taxon>
        <taxon>Euteleostomi</taxon>
        <taxon>Actinopterygii</taxon>
        <taxon>Neopterygii</taxon>
        <taxon>Teleostei</taxon>
        <taxon>Neoteleostei</taxon>
        <taxon>Acanthomorphata</taxon>
        <taxon>Anabantaria</taxon>
        <taxon>Synbranchiformes</taxon>
        <taxon>Synbranchidae</taxon>
        <taxon>Monopterus</taxon>
    </lineage>
</organism>
<feature type="domain" description="C2H2-type" evidence="8">
    <location>
        <begin position="48"/>
        <end position="77"/>
    </location>
</feature>
<dbReference type="RefSeq" id="XP_020462991.1">
    <property type="nucleotide sequence ID" value="XM_020607335.1"/>
</dbReference>
<dbReference type="InterPro" id="IPR013087">
    <property type="entry name" value="Znf_C2H2_type"/>
</dbReference>
<sequence length="409" mass="46974">MNGVIGGSPVHGPPRQCFTCTHADCSATFSRQWKLKEHESVHTGERPCRCTFAGCGRSFTRRYHLRRHMLLHTGVKQFKCTFATCTKSFFGADQLKKHVRYAHGEECFKCNQPGCSLTFKKRRKLRLHLKEHGVPAKFKCQKDGCGAMFDSHTERKAHEKKHTGYRCPHDECQALEHTWGKLQKHRAKHSATFTCSVCKKVFKKAKGLRRHKRSHASHKPVLVCPRDNCKAYFSTTFNLQHHIRKVHLQLFKYKCYFPNCPRTFAMRESLTRHLYSHDPDPTSLKKRRRPKKSWQKRLNGHNWTLVEDNLRRLFTRHVQVSRRAKVEAELSGLFNERKIPHAVGTEADLRSLFSMKLPEPLEEPEVPGGVPLSSSCWSAVLRTVSSVSFNASGKSISLLVQCSSSSPLC</sequence>
<dbReference type="InterPro" id="IPR036236">
    <property type="entry name" value="Znf_C2H2_sf"/>
</dbReference>
<evidence type="ECO:0000256" key="3">
    <source>
        <dbReference type="ARBA" id="ARBA00022771"/>
    </source>
</evidence>
<evidence type="ECO:0000256" key="4">
    <source>
        <dbReference type="ARBA" id="ARBA00022833"/>
    </source>
</evidence>
<feature type="domain" description="C2H2-type" evidence="8">
    <location>
        <begin position="108"/>
        <end position="132"/>
    </location>
</feature>
<dbReference type="Proteomes" id="UP000261600">
    <property type="component" value="Unplaced"/>
</dbReference>
<evidence type="ECO:0000256" key="6">
    <source>
        <dbReference type="PROSITE-ProRule" id="PRU00042"/>
    </source>
</evidence>
<feature type="domain" description="C2H2-type" evidence="8">
    <location>
        <begin position="253"/>
        <end position="282"/>
    </location>
</feature>
<feature type="region of interest" description="Disordered" evidence="7">
    <location>
        <begin position="275"/>
        <end position="294"/>
    </location>
</feature>
<dbReference type="PROSITE" id="PS00028">
    <property type="entry name" value="ZINC_FINGER_C2H2_1"/>
    <property type="match status" value="6"/>
</dbReference>
<reference evidence="9" key="1">
    <citation type="submission" date="2025-08" db="UniProtKB">
        <authorList>
            <consortium name="Ensembl"/>
        </authorList>
    </citation>
    <scope>IDENTIFICATION</scope>
</reference>
<feature type="compositionally biased region" description="Basic residues" evidence="7">
    <location>
        <begin position="284"/>
        <end position="294"/>
    </location>
</feature>
<dbReference type="SUPFAM" id="SSF57667">
    <property type="entry name" value="beta-beta-alpha zinc fingers"/>
    <property type="match status" value="5"/>
</dbReference>
<dbReference type="Pfam" id="PF22110">
    <property type="entry name" value="TFIIIA_zf-C2H2"/>
    <property type="match status" value="1"/>
</dbReference>
<keyword evidence="4" id="KW-0862">Zinc</keyword>
<evidence type="ECO:0000256" key="5">
    <source>
        <dbReference type="ARBA" id="ARBA00022884"/>
    </source>
</evidence>
<dbReference type="STRING" id="43700.ENSMALP00000010255"/>
<dbReference type="PROSITE" id="PS50157">
    <property type="entry name" value="ZINC_FINGER_C2H2_2"/>
    <property type="match status" value="7"/>
</dbReference>
<dbReference type="GO" id="GO:0003723">
    <property type="term" value="F:RNA binding"/>
    <property type="evidence" value="ECO:0007669"/>
    <property type="project" value="UniProtKB-KW"/>
</dbReference>